<dbReference type="EMBL" id="MU154709">
    <property type="protein sequence ID" value="KAF9488545.1"/>
    <property type="molecule type" value="Genomic_DNA"/>
</dbReference>
<reference evidence="2" key="1">
    <citation type="submission" date="2020-11" db="EMBL/GenBank/DDBJ databases">
        <authorList>
            <consortium name="DOE Joint Genome Institute"/>
            <person name="Ahrendt S."/>
            <person name="Riley R."/>
            <person name="Andreopoulos W."/>
            <person name="Labutti K."/>
            <person name="Pangilinan J."/>
            <person name="Ruiz-Duenas F.J."/>
            <person name="Barrasa J.M."/>
            <person name="Sanchez-Garcia M."/>
            <person name="Camarero S."/>
            <person name="Miyauchi S."/>
            <person name="Serrano A."/>
            <person name="Linde D."/>
            <person name="Babiker R."/>
            <person name="Drula E."/>
            <person name="Ayuso-Fernandez I."/>
            <person name="Pacheco R."/>
            <person name="Padilla G."/>
            <person name="Ferreira P."/>
            <person name="Barriuso J."/>
            <person name="Kellner H."/>
            <person name="Castanera R."/>
            <person name="Alfaro M."/>
            <person name="Ramirez L."/>
            <person name="Pisabarro A.G."/>
            <person name="Kuo A."/>
            <person name="Tritt A."/>
            <person name="Lipzen A."/>
            <person name="He G."/>
            <person name="Yan M."/>
            <person name="Ng V."/>
            <person name="Cullen D."/>
            <person name="Martin F."/>
            <person name="Rosso M.-N."/>
            <person name="Henrissat B."/>
            <person name="Hibbett D."/>
            <person name="Martinez A.T."/>
            <person name="Grigoriev I.V."/>
        </authorList>
    </citation>
    <scope>NUCLEOTIDE SEQUENCE</scope>
    <source>
        <strain evidence="2">ATCC 90797</strain>
    </source>
</reference>
<dbReference type="Proteomes" id="UP000807025">
    <property type="component" value="Unassembled WGS sequence"/>
</dbReference>
<accession>A0A9P6DAE0</accession>
<feature type="compositionally biased region" description="Polar residues" evidence="1">
    <location>
        <begin position="59"/>
        <end position="73"/>
    </location>
</feature>
<comment type="caution">
    <text evidence="2">The sequence shown here is derived from an EMBL/GenBank/DDBJ whole genome shotgun (WGS) entry which is preliminary data.</text>
</comment>
<organism evidence="2 3">
    <name type="scientific">Pleurotus eryngii</name>
    <name type="common">Boletus of the steppes</name>
    <dbReference type="NCBI Taxonomy" id="5323"/>
    <lineage>
        <taxon>Eukaryota</taxon>
        <taxon>Fungi</taxon>
        <taxon>Dikarya</taxon>
        <taxon>Basidiomycota</taxon>
        <taxon>Agaricomycotina</taxon>
        <taxon>Agaricomycetes</taxon>
        <taxon>Agaricomycetidae</taxon>
        <taxon>Agaricales</taxon>
        <taxon>Pleurotineae</taxon>
        <taxon>Pleurotaceae</taxon>
        <taxon>Pleurotus</taxon>
    </lineage>
</organism>
<feature type="region of interest" description="Disordered" evidence="1">
    <location>
        <begin position="43"/>
        <end position="73"/>
    </location>
</feature>
<evidence type="ECO:0000313" key="3">
    <source>
        <dbReference type="Proteomes" id="UP000807025"/>
    </source>
</evidence>
<name>A0A9P6DAE0_PLEER</name>
<feature type="compositionally biased region" description="Basic residues" evidence="1">
    <location>
        <begin position="48"/>
        <end position="57"/>
    </location>
</feature>
<keyword evidence="3" id="KW-1185">Reference proteome</keyword>
<evidence type="ECO:0000256" key="1">
    <source>
        <dbReference type="SAM" id="MobiDB-lite"/>
    </source>
</evidence>
<dbReference type="AlphaFoldDB" id="A0A9P6DAE0"/>
<proteinExistence type="predicted"/>
<protein>
    <submittedName>
        <fullName evidence="2">Uncharacterized protein</fullName>
    </submittedName>
</protein>
<evidence type="ECO:0000313" key="2">
    <source>
        <dbReference type="EMBL" id="KAF9488545.1"/>
    </source>
</evidence>
<gene>
    <name evidence="2" type="ORF">BDN71DRAFT_1457085</name>
</gene>
<sequence length="73" mass="7922">MREQQIATAVPLSQLLLSTTTGETRHPFNGTITLAKNPLPCDAPQTHIRSHTSHIKGKQASNHKTLNSPITPS</sequence>